<organism evidence="6 7">
    <name type="scientific">Penicillium olsonii</name>
    <dbReference type="NCBI Taxonomy" id="99116"/>
    <lineage>
        <taxon>Eukaryota</taxon>
        <taxon>Fungi</taxon>
        <taxon>Dikarya</taxon>
        <taxon>Ascomycota</taxon>
        <taxon>Pezizomycotina</taxon>
        <taxon>Eurotiomycetes</taxon>
        <taxon>Eurotiomycetidae</taxon>
        <taxon>Eurotiales</taxon>
        <taxon>Aspergillaceae</taxon>
        <taxon>Penicillium</taxon>
    </lineage>
</organism>
<proteinExistence type="predicted"/>
<feature type="domain" description="MYND-type" evidence="5">
    <location>
        <begin position="1161"/>
        <end position="1203"/>
    </location>
</feature>
<dbReference type="AlphaFoldDB" id="A0A9W4MJC9"/>
<dbReference type="GO" id="GO:0008270">
    <property type="term" value="F:zinc ion binding"/>
    <property type="evidence" value="ECO:0007669"/>
    <property type="project" value="UniProtKB-KW"/>
</dbReference>
<dbReference type="InterPro" id="IPR027974">
    <property type="entry name" value="DUF4470"/>
</dbReference>
<dbReference type="EMBL" id="CAJVOS010000008">
    <property type="protein sequence ID" value="CAG7964219.1"/>
    <property type="molecule type" value="Genomic_DNA"/>
</dbReference>
<dbReference type="PANTHER" id="PTHR10237:SF14">
    <property type="entry name" value="MYND-TYPE DOMAIN-CONTAINING PROTEIN"/>
    <property type="match status" value="1"/>
</dbReference>
<evidence type="ECO:0000259" key="5">
    <source>
        <dbReference type="PROSITE" id="PS50865"/>
    </source>
</evidence>
<dbReference type="PROSITE" id="PS01360">
    <property type="entry name" value="ZF_MYND_1"/>
    <property type="match status" value="1"/>
</dbReference>
<protein>
    <recommendedName>
        <fullName evidence="5">MYND-type domain-containing protein</fullName>
    </recommendedName>
</protein>
<name>A0A9W4MJC9_PENOL</name>
<evidence type="ECO:0000256" key="1">
    <source>
        <dbReference type="ARBA" id="ARBA00022723"/>
    </source>
</evidence>
<keyword evidence="1" id="KW-0479">Metal-binding</keyword>
<keyword evidence="7" id="KW-1185">Reference proteome</keyword>
<dbReference type="Proteomes" id="UP001153618">
    <property type="component" value="Unassembled WGS sequence"/>
</dbReference>
<dbReference type="SUPFAM" id="SSF144232">
    <property type="entry name" value="HIT/MYND zinc finger-like"/>
    <property type="match status" value="1"/>
</dbReference>
<dbReference type="OrthoDB" id="432970at2759"/>
<comment type="caution">
    <text evidence="6">The sequence shown here is derived from an EMBL/GenBank/DDBJ whole genome shotgun (WGS) entry which is preliminary data.</text>
</comment>
<evidence type="ECO:0000256" key="3">
    <source>
        <dbReference type="ARBA" id="ARBA00022833"/>
    </source>
</evidence>
<accession>A0A9W4MJC9</accession>
<dbReference type="Pfam" id="PF14737">
    <property type="entry name" value="DUF4470"/>
    <property type="match status" value="1"/>
</dbReference>
<dbReference type="GO" id="GO:0005634">
    <property type="term" value="C:nucleus"/>
    <property type="evidence" value="ECO:0007669"/>
    <property type="project" value="TreeGrafter"/>
</dbReference>
<dbReference type="Gene3D" id="6.10.140.2220">
    <property type="match status" value="1"/>
</dbReference>
<dbReference type="PANTHER" id="PTHR10237">
    <property type="entry name" value="DEFORMED EPIDERMAL AUTOREGULATORY FACTOR 1 HOMOLOG SUPPRESSIN"/>
    <property type="match status" value="1"/>
</dbReference>
<evidence type="ECO:0000256" key="4">
    <source>
        <dbReference type="PROSITE-ProRule" id="PRU00134"/>
    </source>
</evidence>
<dbReference type="InterPro" id="IPR024119">
    <property type="entry name" value="TF_DEAF-1"/>
</dbReference>
<dbReference type="InterPro" id="IPR002893">
    <property type="entry name" value="Znf_MYND"/>
</dbReference>
<dbReference type="PROSITE" id="PS50865">
    <property type="entry name" value="ZF_MYND_2"/>
    <property type="match status" value="1"/>
</dbReference>
<gene>
    <name evidence="6" type="ORF">POLS_LOCUS843</name>
</gene>
<evidence type="ECO:0000256" key="2">
    <source>
        <dbReference type="ARBA" id="ARBA00022771"/>
    </source>
</evidence>
<reference evidence="6" key="1">
    <citation type="submission" date="2021-07" db="EMBL/GenBank/DDBJ databases">
        <authorList>
            <person name="Branca A.L. A."/>
        </authorList>
    </citation>
    <scope>NUCLEOTIDE SEQUENCE</scope>
</reference>
<dbReference type="GO" id="GO:0000981">
    <property type="term" value="F:DNA-binding transcription factor activity, RNA polymerase II-specific"/>
    <property type="evidence" value="ECO:0007669"/>
    <property type="project" value="TreeGrafter"/>
</dbReference>
<keyword evidence="2 4" id="KW-0863">Zinc-finger</keyword>
<evidence type="ECO:0000313" key="6">
    <source>
        <dbReference type="EMBL" id="CAG7964219.1"/>
    </source>
</evidence>
<keyword evidence="3" id="KW-0862">Zinc</keyword>
<dbReference type="Pfam" id="PF01753">
    <property type="entry name" value="zf-MYND"/>
    <property type="match status" value="1"/>
</dbReference>
<evidence type="ECO:0000313" key="7">
    <source>
        <dbReference type="Proteomes" id="UP001153618"/>
    </source>
</evidence>
<sequence length="1208" mass="133422">MLAPVIANLVQFFYPVGNTPAVSLTQGLPAKEKADLLLLGCGDLRHILFTINNEQEVRDQRRLDFTCCDVDTAVIARNIILLSLILDDINGDNKDTIWNLFYHFRVDKHSLELLQTQTAKLLSLSKSLESWHASQYGQHVRICDRISLDRVRGMWGFYGTKREDDDLSNFKAKVESGIRKSHEYKKSIFGGKSVNALSSARAASPACLDAMVDVGGLYNDYWEFGTTDTDPAARSNANEYNPMFAPQDGNMFLHYGTDPMSGFHLAAAYVALKTASPSPNSSMQKPTADEIVRTVRKEFSTWMESFRAHCVAGLVRLRFFVGDAVALAYGLQHVHSTGSSKQANWYRDRYHFEPLELNDDEYSSGSAPCVFDVVDTSNLIDHLGALNVLVATSPLLRNTFSAALFTEKLVKTHGDHTELLENILCGDLTTVSSLLGLTPVEVVTNTASSSSGDESMVSDTKQGLQLFARIAWKRPMNPSDAAEKVLPLLHFDPAHLANALQKIYMKMFADEDVTQLLAKMGEKNQRPSVPTYHRASFVALLCLVKSRVKTDWNQTMTAFMEHIDGDEKLAFSHTYMQELNLWMHMMGLYSVDILRSPPSGPGISQDASPLQKWDNIPEVVGVTLQIPRSRLDPFIKESMKKGFTSAIQGSVQSSPDAANQWQNMFAATQVAFGRLKTKGAQSSDLYEVDIDEDGLGWSGQSSMLLSFYVPTWILLQEPQTASVSLSLPHSPHTVAVFSSILGPTLSVFIAQQKDLEHVHITKTLPNLSKVISINGFTSESAKDGVDHNGGSESMVTASVDKTSGRISSFTSRVQVLSEGAQTILKDGAKVTQSMRSPFNHTLYLEGGPKYKANFPAPVLSSSAKIKVARKSSFLELVVDVAKSKDWPNLQSFMYPVYMDNGSPATWNMPHLNVASLPKIDLENTSSPRLDWLRYYLPTMWSSKESALKFNPSLPATPNMRAKTEFKDSLYHMFIGFTGVQGKHASVFAINCAEEQGVQMVFFLSEMRLDLSNRTPVLDGAVLPLRLDLMSDILPHLQAMSQSDHAPAAIAVPSTELRLWKESIPAWAERGRSWSHKPSCEYCSKGTIPLSIVFGARILCSCGEGQLPPGFMPDFPGWKALSKHAVRVSISPAFTSALVEGPLDLSSSGFAAKPPGEKKDGCRVCDNACKPDGSDLMNCSRCHTAKYCSRDCQRADWKEHKLVCKADTK</sequence>